<name>A0A080YX98_PHYNI</name>
<dbReference type="OrthoDB" id="126873at2759"/>
<keyword evidence="4 5" id="KW-0732">Signal</keyword>
<dbReference type="Proteomes" id="UP000028582">
    <property type="component" value="Unassembled WGS sequence"/>
</dbReference>
<evidence type="ECO:0000313" key="6">
    <source>
        <dbReference type="EMBL" id="ETO59009.1"/>
    </source>
</evidence>
<dbReference type="InterPro" id="IPR031825">
    <property type="entry name" value="RXLR"/>
</dbReference>
<evidence type="ECO:0000256" key="4">
    <source>
        <dbReference type="ARBA" id="ARBA00022729"/>
    </source>
</evidence>
<dbReference type="EMBL" id="ANJA01004493">
    <property type="protein sequence ID" value="ETO59009.1"/>
    <property type="molecule type" value="Genomic_DNA"/>
</dbReference>
<comment type="domain">
    <text evidence="5">The RxLR-dEER motif acts to carry the protein into the host cell cytoplasm through binding to cell surface phosphatidylinositol-3-phosphate.</text>
</comment>
<evidence type="ECO:0000256" key="5">
    <source>
        <dbReference type="RuleBase" id="RU367124"/>
    </source>
</evidence>
<proteinExistence type="inferred from homology"/>
<evidence type="ECO:0000256" key="2">
    <source>
        <dbReference type="ARBA" id="ARBA00010400"/>
    </source>
</evidence>
<dbReference type="Pfam" id="PF16810">
    <property type="entry name" value="RXLR"/>
    <property type="match status" value="1"/>
</dbReference>
<organism evidence="6 7">
    <name type="scientific">Phytophthora nicotianae P1976</name>
    <dbReference type="NCBI Taxonomy" id="1317066"/>
    <lineage>
        <taxon>Eukaryota</taxon>
        <taxon>Sar</taxon>
        <taxon>Stramenopiles</taxon>
        <taxon>Oomycota</taxon>
        <taxon>Peronosporomycetes</taxon>
        <taxon>Peronosporales</taxon>
        <taxon>Peronosporaceae</taxon>
        <taxon>Phytophthora</taxon>
    </lineage>
</organism>
<comment type="similarity">
    <text evidence="2 5">Belongs to the RxLR effector family.</text>
</comment>
<evidence type="ECO:0000256" key="1">
    <source>
        <dbReference type="ARBA" id="ARBA00004613"/>
    </source>
</evidence>
<comment type="function">
    <text evidence="5">Effector that suppresses plant defense responses during pathogen infection.</text>
</comment>
<evidence type="ECO:0000313" key="7">
    <source>
        <dbReference type="Proteomes" id="UP000028582"/>
    </source>
</evidence>
<feature type="chain" id="PRO_5044996345" description="RxLR effector protein" evidence="5">
    <location>
        <begin position="24"/>
        <end position="234"/>
    </location>
</feature>
<reference evidence="6 7" key="1">
    <citation type="submission" date="2013-11" db="EMBL/GenBank/DDBJ databases">
        <title>The Genome Sequence of Phytophthora parasitica P1976.</title>
        <authorList>
            <consortium name="The Broad Institute Genomics Platform"/>
            <person name="Russ C."/>
            <person name="Tyler B."/>
            <person name="Panabieres F."/>
            <person name="Shan W."/>
            <person name="Tripathy S."/>
            <person name="Grunwald N."/>
            <person name="Machado M."/>
            <person name="Johnson C.S."/>
            <person name="Walker B."/>
            <person name="Young S."/>
            <person name="Zeng Q."/>
            <person name="Gargeya S."/>
            <person name="Fitzgerald M."/>
            <person name="Haas B."/>
            <person name="Abouelleil A."/>
            <person name="Allen A.W."/>
            <person name="Alvarado L."/>
            <person name="Arachchi H.M."/>
            <person name="Berlin A.M."/>
            <person name="Chapman S.B."/>
            <person name="Gainer-Dewar J."/>
            <person name="Goldberg J."/>
            <person name="Griggs A."/>
            <person name="Gujja S."/>
            <person name="Hansen M."/>
            <person name="Howarth C."/>
            <person name="Imamovic A."/>
            <person name="Ireland A."/>
            <person name="Larimer J."/>
            <person name="McCowan C."/>
            <person name="Murphy C."/>
            <person name="Pearson M."/>
            <person name="Poon T.W."/>
            <person name="Priest M."/>
            <person name="Roberts A."/>
            <person name="Saif S."/>
            <person name="Shea T."/>
            <person name="Sisk P."/>
            <person name="Sykes S."/>
            <person name="Wortman J."/>
            <person name="Nusbaum C."/>
            <person name="Birren B."/>
        </authorList>
    </citation>
    <scope>NUCLEOTIDE SEQUENCE [LARGE SCALE GENOMIC DNA]</scope>
    <source>
        <strain evidence="6 7">P1976</strain>
    </source>
</reference>
<gene>
    <name evidence="6" type="ORF">F444_22613</name>
</gene>
<evidence type="ECO:0000256" key="3">
    <source>
        <dbReference type="ARBA" id="ARBA00022525"/>
    </source>
</evidence>
<keyword evidence="3 5" id="KW-0964">Secreted</keyword>
<comment type="caution">
    <text evidence="6">The sequence shown here is derived from an EMBL/GenBank/DDBJ whole genome shotgun (WGS) entry which is preliminary data.</text>
</comment>
<protein>
    <recommendedName>
        <fullName evidence="5">RxLR effector protein</fullName>
    </recommendedName>
</protein>
<feature type="signal peptide" evidence="5">
    <location>
        <begin position="1"/>
        <end position="23"/>
    </location>
</feature>
<dbReference type="AlphaFoldDB" id="A0A080YX98"/>
<sequence length="234" mass="26466">MKFYLVALLVVVMVIVSSDTSSAAREWKVKSTDVPFHVLENTPSKRLLRTYHSAEEERGISVNFPSLEKLSKAFTSSKTKELQGLLKADDSLGNAFKTLQLSKMPIGKDGFIETEMVVKFLSSRNFKVWSQHAAMLNKEDSYGAVITALTNVFGDKNVAIMVLLGKHSRSSSGVSKKLETALFNKWYTVDKYRTADDMVAKVLGVKRSRIHGYPREKFIWGDYSKYITNRVMNY</sequence>
<comment type="subcellular location">
    <subcellularLocation>
        <location evidence="1 5">Secreted</location>
    </subcellularLocation>
</comment>
<accession>A0A080YX98</accession>